<proteinExistence type="predicted"/>
<dbReference type="SUPFAM" id="SSF159774">
    <property type="entry name" value="YerB-like"/>
    <property type="match status" value="1"/>
</dbReference>
<dbReference type="InterPro" id="IPR035328">
    <property type="entry name" value="DUF3048_C"/>
</dbReference>
<keyword evidence="5" id="KW-1185">Reference proteome</keyword>
<evidence type="ECO:0000256" key="1">
    <source>
        <dbReference type="SAM" id="MobiDB-lite"/>
    </source>
</evidence>
<feature type="domain" description="DUF3048" evidence="3">
    <location>
        <begin position="254"/>
        <end position="361"/>
    </location>
</feature>
<dbReference type="EMBL" id="JANFZH010000002">
    <property type="protein sequence ID" value="MCQ4838496.1"/>
    <property type="molecule type" value="Genomic_DNA"/>
</dbReference>
<dbReference type="RefSeq" id="WP_066865110.1">
    <property type="nucleotide sequence ID" value="NZ_CABKVV010000014.1"/>
</dbReference>
<comment type="caution">
    <text evidence="4">The sequence shown here is derived from an EMBL/GenBank/DDBJ whole genome shotgun (WGS) entry which is preliminary data.</text>
</comment>
<dbReference type="InterPro" id="IPR023158">
    <property type="entry name" value="YerB-like_sf"/>
</dbReference>
<sequence length="372" mass="41147">MKRKWAVLALLYLILLLCSGCGIVYQEPEESSSAPAPAVTPRPVLPIKPRPAYTPRPTPTAKPKNLNLLTGEPTLRQEAIGMRPVAVVVGNSQASLPQYGISEADLVFELPVEGGVTRFLTLYGDYTAVPEICSIRSCRYYFPVLAAGFDAYFVHWGQDETLTADVLSYLELDRLDGASDRSGLFSRDKTRLNQGYSWEHTGVFNGVKLPEVLQQSGFRLELQVHKSDPIFDFNPVTKLPEGQACTGLTLSLGSEAVSTFQYNEGSQLYYKTFGSQDQRDGRTGKALAFTNVFLLETEFSVRDREGRLDLNWQGGEGYRGYYISAGAAQRICWEKEDEYSSLRFTSEDGMPLHVNTGKSYIAFAAPGAAVLE</sequence>
<dbReference type="Proteomes" id="UP001524473">
    <property type="component" value="Unassembled WGS sequence"/>
</dbReference>
<dbReference type="InterPro" id="IPR021416">
    <property type="entry name" value="DUF3048_N"/>
</dbReference>
<protein>
    <submittedName>
        <fullName evidence="4">DUF3048 domain-containing protein</fullName>
    </submittedName>
</protein>
<reference evidence="4 5" key="1">
    <citation type="submission" date="2022-06" db="EMBL/GenBank/DDBJ databases">
        <title>Isolation of gut microbiota from human fecal samples.</title>
        <authorList>
            <person name="Pamer E.G."/>
            <person name="Barat B."/>
            <person name="Waligurski E."/>
            <person name="Medina S."/>
            <person name="Paddock L."/>
            <person name="Mostad J."/>
        </authorList>
    </citation>
    <scope>NUCLEOTIDE SEQUENCE [LARGE SCALE GENOMIC DNA]</scope>
    <source>
        <strain evidence="4 5">DFI.9.73</strain>
    </source>
</reference>
<feature type="region of interest" description="Disordered" evidence="1">
    <location>
        <begin position="31"/>
        <end position="67"/>
    </location>
</feature>
<dbReference type="Pfam" id="PF11258">
    <property type="entry name" value="DUF3048"/>
    <property type="match status" value="1"/>
</dbReference>
<gene>
    <name evidence="4" type="ORF">NE695_01035</name>
</gene>
<name>A0ABT1RUZ7_9FIRM</name>
<dbReference type="GeneID" id="90532814"/>
<dbReference type="Pfam" id="PF17479">
    <property type="entry name" value="DUF3048_C"/>
    <property type="match status" value="1"/>
</dbReference>
<accession>A0ABT1RUZ7</accession>
<dbReference type="Gene3D" id="3.50.90.10">
    <property type="entry name" value="YerB-like"/>
    <property type="match status" value="1"/>
</dbReference>
<evidence type="ECO:0000259" key="2">
    <source>
        <dbReference type="Pfam" id="PF11258"/>
    </source>
</evidence>
<evidence type="ECO:0000313" key="4">
    <source>
        <dbReference type="EMBL" id="MCQ4838496.1"/>
    </source>
</evidence>
<evidence type="ECO:0000259" key="3">
    <source>
        <dbReference type="Pfam" id="PF17479"/>
    </source>
</evidence>
<organism evidence="4 5">
    <name type="scientific">Neglectibacter timonensis</name>
    <dbReference type="NCBI Taxonomy" id="1776382"/>
    <lineage>
        <taxon>Bacteria</taxon>
        <taxon>Bacillati</taxon>
        <taxon>Bacillota</taxon>
        <taxon>Clostridia</taxon>
        <taxon>Eubacteriales</taxon>
        <taxon>Oscillospiraceae</taxon>
        <taxon>Neglectibacter</taxon>
    </lineage>
</organism>
<feature type="compositionally biased region" description="Pro residues" evidence="1">
    <location>
        <begin position="38"/>
        <end position="60"/>
    </location>
</feature>
<feature type="domain" description="DUF3048" evidence="2">
    <location>
        <begin position="69"/>
        <end position="194"/>
    </location>
</feature>
<evidence type="ECO:0000313" key="5">
    <source>
        <dbReference type="Proteomes" id="UP001524473"/>
    </source>
</evidence>